<name>F9WUE8_TRYVY</name>
<dbReference type="GO" id="GO:0006508">
    <property type="term" value="P:proteolysis"/>
    <property type="evidence" value="ECO:0007669"/>
    <property type="project" value="InterPro"/>
</dbReference>
<gene>
    <name evidence="4" type="ORF">TvY486_0041090</name>
</gene>
<dbReference type="VEuPathDB" id="TriTrypDB:TvY486_0041090"/>
<dbReference type="AlphaFoldDB" id="F9WUE8"/>
<comment type="similarity">
    <text evidence="1">Belongs to the peptidase C14B family.</text>
</comment>
<dbReference type="PANTHER" id="PTHR48104:SF30">
    <property type="entry name" value="METACASPASE-1"/>
    <property type="match status" value="1"/>
</dbReference>
<dbReference type="GO" id="GO:0005737">
    <property type="term" value="C:cytoplasm"/>
    <property type="evidence" value="ECO:0007669"/>
    <property type="project" value="TreeGrafter"/>
</dbReference>
<evidence type="ECO:0000259" key="3">
    <source>
        <dbReference type="Pfam" id="PF00656"/>
    </source>
</evidence>
<reference evidence="4 5" key="1">
    <citation type="journal article" date="2012" name="Proc. Natl. Acad. Sci. U.S.A.">
        <title>Antigenic diversity is generated by distinct evolutionary mechanisms in African trypanosome species.</title>
        <authorList>
            <person name="Jackson A.P."/>
            <person name="Berry A."/>
            <person name="Aslett M."/>
            <person name="Allison H.C."/>
            <person name="Burton P."/>
            <person name="Vavrova-Anderson J."/>
            <person name="Brown R."/>
            <person name="Browne H."/>
            <person name="Corton N."/>
            <person name="Hauser H."/>
            <person name="Gamble J."/>
            <person name="Gilderthorp R."/>
            <person name="Marcello L."/>
            <person name="McQuillan J."/>
            <person name="Otto T.D."/>
            <person name="Quail M.A."/>
            <person name="Sanders M.J."/>
            <person name="van Tonder A."/>
            <person name="Ginger M.L."/>
            <person name="Field M.C."/>
            <person name="Barry J.D."/>
            <person name="Hertz-Fowler C."/>
            <person name="Berriman M."/>
        </authorList>
    </citation>
    <scope>NUCLEOTIDE SEQUENCE</scope>
    <source>
        <strain evidence="4 5">Y486</strain>
    </source>
</reference>
<dbReference type="Proteomes" id="UP000009027">
    <property type="component" value="Unassembled WGS sequence"/>
</dbReference>
<accession>F9WUE8</accession>
<keyword evidence="2" id="KW-0732">Signal</keyword>
<dbReference type="GO" id="GO:0004197">
    <property type="term" value="F:cysteine-type endopeptidase activity"/>
    <property type="evidence" value="ECO:0007669"/>
    <property type="project" value="InterPro"/>
</dbReference>
<protein>
    <submittedName>
        <fullName evidence="4">Metacaspase, putative</fullName>
    </submittedName>
</protein>
<dbReference type="InterPro" id="IPR011600">
    <property type="entry name" value="Pept_C14_caspase"/>
</dbReference>
<evidence type="ECO:0000256" key="2">
    <source>
        <dbReference type="SAM" id="SignalP"/>
    </source>
</evidence>
<feature type="signal peptide" evidence="2">
    <location>
        <begin position="1"/>
        <end position="22"/>
    </location>
</feature>
<dbReference type="Gene3D" id="3.40.50.12660">
    <property type="match status" value="1"/>
</dbReference>
<dbReference type="Pfam" id="PF00656">
    <property type="entry name" value="Peptidase_C14"/>
    <property type="match status" value="1"/>
</dbReference>
<proteinExistence type="inferred from homology"/>
<feature type="chain" id="PRO_5003390888" evidence="2">
    <location>
        <begin position="23"/>
        <end position="423"/>
    </location>
</feature>
<evidence type="ECO:0000313" key="5">
    <source>
        <dbReference type="Proteomes" id="UP000009027"/>
    </source>
</evidence>
<organism evidence="4 5">
    <name type="scientific">Trypanosoma vivax (strain Y486)</name>
    <dbReference type="NCBI Taxonomy" id="1055687"/>
    <lineage>
        <taxon>Eukaryota</taxon>
        <taxon>Discoba</taxon>
        <taxon>Euglenozoa</taxon>
        <taxon>Kinetoplastea</taxon>
        <taxon>Metakinetoplastina</taxon>
        <taxon>Trypanosomatida</taxon>
        <taxon>Trypanosomatidae</taxon>
        <taxon>Trypanosoma</taxon>
        <taxon>Duttonella</taxon>
    </lineage>
</organism>
<feature type="domain" description="Peptidase C14 caspase" evidence="3">
    <location>
        <begin position="159"/>
        <end position="409"/>
    </location>
</feature>
<keyword evidence="5" id="KW-1185">Reference proteome</keyword>
<evidence type="ECO:0000313" key="4">
    <source>
        <dbReference type="EMBL" id="CCD21197.1"/>
    </source>
</evidence>
<feature type="non-terminal residue" evidence="4">
    <location>
        <position position="423"/>
    </location>
</feature>
<sequence>MCTCVCLCACVCLCVFVHCIGAVVCFCVASVARAPCGAWPRAYALLHRPAHLPFTLRARLPLGQQRQTTISRRTVLRHTRMSQPSSGCFCCGGTSGSLNLAGLAEQLALNASPYNVPSVGTVARPHGVDVDALMRDAASIRGTKPWNAPGRPSGEVRGLFIGINYYGTSAQLSGCCNDVKQVLGTLQKCGMPITSANILVDEDGFPGRSGQPTRHNILRHLAWLVLGAKPGDVLFLFFAGHGTQTKALHDAAEEFDQCLLPVDYEKNGCILDNDIHKVLLSRLPAGVRLTAVFDCCHSGTMMDLAFKYACSASSAPQCGGHMERIREGNDVKADVLMVSGCEDDQTSADVHDTATLGTGSTGAGGAITQCLTYMIQNRTTASYRDLFHATRDMLHRKGYTQIPQLCASKPLDLQQQFSLMNKF</sequence>
<evidence type="ECO:0000256" key="1">
    <source>
        <dbReference type="ARBA" id="ARBA00009005"/>
    </source>
</evidence>
<dbReference type="InterPro" id="IPR050452">
    <property type="entry name" value="Metacaspase"/>
</dbReference>
<dbReference type="PANTHER" id="PTHR48104">
    <property type="entry name" value="METACASPASE-4"/>
    <property type="match status" value="1"/>
</dbReference>
<dbReference type="EMBL" id="CAEX01007185">
    <property type="protein sequence ID" value="CCD21197.1"/>
    <property type="molecule type" value="Genomic_DNA"/>
</dbReference>